<comment type="caution">
    <text evidence="9">The sequence shown here is derived from an EMBL/GenBank/DDBJ whole genome shotgun (WGS) entry which is preliminary data.</text>
</comment>
<feature type="transmembrane region" description="Helical" evidence="7">
    <location>
        <begin position="226"/>
        <end position="254"/>
    </location>
</feature>
<comment type="similarity">
    <text evidence="6">Belongs to the ABC-4 integral membrane protein family.</text>
</comment>
<dbReference type="Proteomes" id="UP000634476">
    <property type="component" value="Unassembled WGS sequence"/>
</dbReference>
<evidence type="ECO:0000256" key="5">
    <source>
        <dbReference type="ARBA" id="ARBA00023136"/>
    </source>
</evidence>
<accession>A0A8J3WR50</accession>
<evidence type="ECO:0000256" key="6">
    <source>
        <dbReference type="ARBA" id="ARBA00038076"/>
    </source>
</evidence>
<evidence type="ECO:0000256" key="3">
    <source>
        <dbReference type="ARBA" id="ARBA00022692"/>
    </source>
</evidence>
<dbReference type="GO" id="GO:0022857">
    <property type="term" value="F:transmembrane transporter activity"/>
    <property type="evidence" value="ECO:0007669"/>
    <property type="project" value="TreeGrafter"/>
</dbReference>
<keyword evidence="4 7" id="KW-1133">Transmembrane helix</keyword>
<keyword evidence="5 7" id="KW-0472">Membrane</keyword>
<evidence type="ECO:0000313" key="10">
    <source>
        <dbReference type="Proteomes" id="UP000634476"/>
    </source>
</evidence>
<evidence type="ECO:0000259" key="8">
    <source>
        <dbReference type="Pfam" id="PF02687"/>
    </source>
</evidence>
<proteinExistence type="inferred from homology"/>
<feature type="transmembrane region" description="Helical" evidence="7">
    <location>
        <begin position="446"/>
        <end position="469"/>
    </location>
</feature>
<organism evidence="9 10">
    <name type="scientific">Planobispora takensis</name>
    <dbReference type="NCBI Taxonomy" id="1367882"/>
    <lineage>
        <taxon>Bacteria</taxon>
        <taxon>Bacillati</taxon>
        <taxon>Actinomycetota</taxon>
        <taxon>Actinomycetes</taxon>
        <taxon>Streptosporangiales</taxon>
        <taxon>Streptosporangiaceae</taxon>
        <taxon>Planobispora</taxon>
    </lineage>
</organism>
<feature type="transmembrane region" description="Helical" evidence="7">
    <location>
        <begin position="396"/>
        <end position="425"/>
    </location>
</feature>
<reference evidence="9" key="1">
    <citation type="submission" date="2021-01" db="EMBL/GenBank/DDBJ databases">
        <title>Whole genome shotgun sequence of Planobispora takensis NBRC 109077.</title>
        <authorList>
            <person name="Komaki H."/>
            <person name="Tamura T."/>
        </authorList>
    </citation>
    <scope>NUCLEOTIDE SEQUENCE</scope>
    <source>
        <strain evidence="9">NBRC 109077</strain>
    </source>
</reference>
<feature type="domain" description="ABC3 transporter permease C-terminal" evidence="8">
    <location>
        <begin position="235"/>
        <end position="354"/>
    </location>
</feature>
<dbReference type="GO" id="GO:0005886">
    <property type="term" value="C:plasma membrane"/>
    <property type="evidence" value="ECO:0007669"/>
    <property type="project" value="UniProtKB-SubCell"/>
</dbReference>
<feature type="transmembrane region" description="Helical" evidence="7">
    <location>
        <begin position="728"/>
        <end position="751"/>
    </location>
</feature>
<keyword evidence="10" id="KW-1185">Reference proteome</keyword>
<evidence type="ECO:0000256" key="1">
    <source>
        <dbReference type="ARBA" id="ARBA00004651"/>
    </source>
</evidence>
<name>A0A8J3WR50_9ACTN</name>
<dbReference type="InterPro" id="IPR050250">
    <property type="entry name" value="Macrolide_Exporter_MacB"/>
</dbReference>
<gene>
    <name evidence="9" type="ORF">Pta02_08190</name>
</gene>
<feature type="transmembrane region" description="Helical" evidence="7">
    <location>
        <begin position="325"/>
        <end position="345"/>
    </location>
</feature>
<evidence type="ECO:0000256" key="2">
    <source>
        <dbReference type="ARBA" id="ARBA00022475"/>
    </source>
</evidence>
<dbReference type="Pfam" id="PF02687">
    <property type="entry name" value="FtsX"/>
    <property type="match status" value="1"/>
</dbReference>
<protein>
    <recommendedName>
        <fullName evidence="8">ABC3 transporter permease C-terminal domain-containing protein</fullName>
    </recommendedName>
</protein>
<dbReference type="PANTHER" id="PTHR30572:SF4">
    <property type="entry name" value="ABC TRANSPORTER PERMEASE YTRF"/>
    <property type="match status" value="1"/>
</dbReference>
<feature type="transmembrane region" description="Helical" evidence="7">
    <location>
        <begin position="686"/>
        <end position="707"/>
    </location>
</feature>
<dbReference type="InterPro" id="IPR003838">
    <property type="entry name" value="ABC3_permease_C"/>
</dbReference>
<evidence type="ECO:0000256" key="7">
    <source>
        <dbReference type="SAM" id="Phobius"/>
    </source>
</evidence>
<dbReference type="EMBL" id="BOOK01000004">
    <property type="protein sequence ID" value="GIH98810.1"/>
    <property type="molecule type" value="Genomic_DNA"/>
</dbReference>
<evidence type="ECO:0000313" key="9">
    <source>
        <dbReference type="EMBL" id="GIH98810.1"/>
    </source>
</evidence>
<feature type="transmembrane region" description="Helical" evidence="7">
    <location>
        <begin position="275"/>
        <end position="305"/>
    </location>
</feature>
<keyword evidence="3 7" id="KW-0812">Transmembrane</keyword>
<comment type="subcellular location">
    <subcellularLocation>
        <location evidence="1">Cell membrane</location>
        <topology evidence="1">Multi-pass membrane protein</topology>
    </subcellularLocation>
</comment>
<dbReference type="AlphaFoldDB" id="A0A8J3WR50"/>
<feature type="transmembrane region" description="Helical" evidence="7">
    <location>
        <begin position="771"/>
        <end position="791"/>
    </location>
</feature>
<dbReference type="PANTHER" id="PTHR30572">
    <property type="entry name" value="MEMBRANE COMPONENT OF TRANSPORTER-RELATED"/>
    <property type="match status" value="1"/>
</dbReference>
<sequence length="803" mass="82823">MSGLAARRALVRWSWRMLRREWRQQTLVLALLTLAVAATVGGVSAVHSMVPLGDAARWGTANQAFTFEGLDARALEANTAALRRQFGTVDVIGRRYAPVPGSSDVVEFRAQDPRGAYGASMLALRQGRYPAGPGEVAVTASVARTFGLRLGSRLTLADDDREVVGMVENPNDLHDGFALVHPAHAGPLSTVTALVRSAEQNHSIPAAREDGYDWSMADQFADEQQVFAAVAALGAAAVAMVLVALVAAAGFAVVARRRRRRLGVLAAIGASRRQLGLVMLADGAMVGAVAAVAGAALGLLGWAAAVPYLETAVGARLDRSDVLPWWLIVTAMLLALGTATAAAWWPARTAARIPVALALSGRPSPPGPVRRSAVLASVLIVSGVACLAAADRENGPLVAAGTVATVLGVLATGPAVIRALAAAAGHAPVTVRLALRDLARHQARSGAALAAISLASGIAVTVIVVVTSAERTADAGNLSEHQLLITERGKRIRELVTVRSPGQLRALDTQVRRITAALDDPAVTALEMAVDPSEAPHPGRGGMENAWRHAVQVGDGARTARPGPLFVATPEILALYRLAPAPGTDVLTVRRGEIGLRLGIEEEPVANVQRIDVPAHSSAPTSLITSEGLRRRGWETMRAGWLVTTGAPLTSGQIADVHSAADTAGLQVEYRDGVNLQELRSLRTGATAAGAVMTLGVLAMTVGLIRAEAAGDLRILTAAGATATIRRVLTASTACALATGGVALGVCGAYLGLAAGFSTELDALLPPPVPHLLAVGIGVPLAAALAGWLLGGRQPSAPVHRSP</sequence>
<evidence type="ECO:0000256" key="4">
    <source>
        <dbReference type="ARBA" id="ARBA00022989"/>
    </source>
</evidence>
<keyword evidence="2" id="KW-1003">Cell membrane</keyword>
<dbReference type="RefSeq" id="WP_203873275.1">
    <property type="nucleotide sequence ID" value="NZ_BOOK01000004.1"/>
</dbReference>
<feature type="transmembrane region" description="Helical" evidence="7">
    <location>
        <begin position="372"/>
        <end position="390"/>
    </location>
</feature>